<dbReference type="EMBL" id="BKCJ010004238">
    <property type="protein sequence ID" value="GEU59826.1"/>
    <property type="molecule type" value="Genomic_DNA"/>
</dbReference>
<evidence type="ECO:0000313" key="1">
    <source>
        <dbReference type="EMBL" id="GEU59826.1"/>
    </source>
</evidence>
<proteinExistence type="predicted"/>
<dbReference type="AlphaFoldDB" id="A0A6L2LDH9"/>
<sequence>MLDEYNALITNYDIILTASSTLLLQRIIVMLQSDFAMTDLGSLNYFFVISAQRSASGMLLSRSKFAEEFLLRACMHNCNPCRSSVDSKSKLGHDVTLSRSSAESEYRSVANVVAETA</sequence>
<protein>
    <submittedName>
        <fullName evidence="1">Ribonuclease H-like domain-containing protein</fullName>
    </submittedName>
</protein>
<organism evidence="1">
    <name type="scientific">Tanacetum cinerariifolium</name>
    <name type="common">Dalmatian daisy</name>
    <name type="synonym">Chrysanthemum cinerariifolium</name>
    <dbReference type="NCBI Taxonomy" id="118510"/>
    <lineage>
        <taxon>Eukaryota</taxon>
        <taxon>Viridiplantae</taxon>
        <taxon>Streptophyta</taxon>
        <taxon>Embryophyta</taxon>
        <taxon>Tracheophyta</taxon>
        <taxon>Spermatophyta</taxon>
        <taxon>Magnoliopsida</taxon>
        <taxon>eudicotyledons</taxon>
        <taxon>Gunneridae</taxon>
        <taxon>Pentapetalae</taxon>
        <taxon>asterids</taxon>
        <taxon>campanulids</taxon>
        <taxon>Asterales</taxon>
        <taxon>Asteraceae</taxon>
        <taxon>Asteroideae</taxon>
        <taxon>Anthemideae</taxon>
        <taxon>Anthemidinae</taxon>
        <taxon>Tanacetum</taxon>
    </lineage>
</organism>
<comment type="caution">
    <text evidence="1">The sequence shown here is derived from an EMBL/GenBank/DDBJ whole genome shotgun (WGS) entry which is preliminary data.</text>
</comment>
<gene>
    <name evidence="1" type="ORF">Tci_031804</name>
</gene>
<name>A0A6L2LDH9_TANCI</name>
<accession>A0A6L2LDH9</accession>
<reference evidence="1" key="1">
    <citation type="journal article" date="2019" name="Sci. Rep.">
        <title>Draft genome of Tanacetum cinerariifolium, the natural source of mosquito coil.</title>
        <authorList>
            <person name="Yamashiro T."/>
            <person name="Shiraishi A."/>
            <person name="Satake H."/>
            <person name="Nakayama K."/>
        </authorList>
    </citation>
    <scope>NUCLEOTIDE SEQUENCE</scope>
</reference>